<proteinExistence type="predicted"/>
<dbReference type="AlphaFoldDB" id="A0AAV7QZA6"/>
<organism evidence="2 3">
    <name type="scientific">Pleurodeles waltl</name>
    <name type="common">Iberian ribbed newt</name>
    <dbReference type="NCBI Taxonomy" id="8319"/>
    <lineage>
        <taxon>Eukaryota</taxon>
        <taxon>Metazoa</taxon>
        <taxon>Chordata</taxon>
        <taxon>Craniata</taxon>
        <taxon>Vertebrata</taxon>
        <taxon>Euteleostomi</taxon>
        <taxon>Amphibia</taxon>
        <taxon>Batrachia</taxon>
        <taxon>Caudata</taxon>
        <taxon>Salamandroidea</taxon>
        <taxon>Salamandridae</taxon>
        <taxon>Pleurodelinae</taxon>
        <taxon>Pleurodeles</taxon>
    </lineage>
</organism>
<feature type="compositionally biased region" description="Gly residues" evidence="1">
    <location>
        <begin position="71"/>
        <end position="81"/>
    </location>
</feature>
<protein>
    <submittedName>
        <fullName evidence="2">Uncharacterized protein</fullName>
    </submittedName>
</protein>
<name>A0AAV7QZA6_PLEWA</name>
<evidence type="ECO:0000313" key="3">
    <source>
        <dbReference type="Proteomes" id="UP001066276"/>
    </source>
</evidence>
<dbReference type="Proteomes" id="UP001066276">
    <property type="component" value="Chromosome 6"/>
</dbReference>
<feature type="region of interest" description="Disordered" evidence="1">
    <location>
        <begin position="1"/>
        <end position="29"/>
    </location>
</feature>
<dbReference type="EMBL" id="JANPWB010000010">
    <property type="protein sequence ID" value="KAJ1145844.1"/>
    <property type="molecule type" value="Genomic_DNA"/>
</dbReference>
<reference evidence="2" key="1">
    <citation type="journal article" date="2022" name="bioRxiv">
        <title>Sequencing and chromosome-scale assembly of the giantPleurodeles waltlgenome.</title>
        <authorList>
            <person name="Brown T."/>
            <person name="Elewa A."/>
            <person name="Iarovenko S."/>
            <person name="Subramanian E."/>
            <person name="Araus A.J."/>
            <person name="Petzold A."/>
            <person name="Susuki M."/>
            <person name="Suzuki K.-i.T."/>
            <person name="Hayashi T."/>
            <person name="Toyoda A."/>
            <person name="Oliveira C."/>
            <person name="Osipova E."/>
            <person name="Leigh N.D."/>
            <person name="Simon A."/>
            <person name="Yun M.H."/>
        </authorList>
    </citation>
    <scope>NUCLEOTIDE SEQUENCE</scope>
    <source>
        <strain evidence="2">20211129_DDA</strain>
        <tissue evidence="2">Liver</tissue>
    </source>
</reference>
<keyword evidence="3" id="KW-1185">Reference proteome</keyword>
<comment type="caution">
    <text evidence="2">The sequence shown here is derived from an EMBL/GenBank/DDBJ whole genome shotgun (WGS) entry which is preliminary data.</text>
</comment>
<evidence type="ECO:0000256" key="1">
    <source>
        <dbReference type="SAM" id="MobiDB-lite"/>
    </source>
</evidence>
<evidence type="ECO:0000313" key="2">
    <source>
        <dbReference type="EMBL" id="KAJ1145844.1"/>
    </source>
</evidence>
<sequence length="81" mass="8595">MAAAAPWRGRFFGGRAPQPPGSFWSHQRKVRGTRSGSLLRLELLVPREHPANFLLRPPGSSLGGHASPPDRGGGTPGVPGY</sequence>
<gene>
    <name evidence="2" type="ORF">NDU88_012127</name>
</gene>
<feature type="region of interest" description="Disordered" evidence="1">
    <location>
        <begin position="54"/>
        <end position="81"/>
    </location>
</feature>
<accession>A0AAV7QZA6</accession>